<gene>
    <name evidence="3" type="ORF">ACFSYC_16180</name>
</gene>
<reference evidence="4" key="1">
    <citation type="journal article" date="2019" name="Int. J. Syst. Evol. Microbiol.">
        <title>The Global Catalogue of Microorganisms (GCM) 10K type strain sequencing project: providing services to taxonomists for standard genome sequencing and annotation.</title>
        <authorList>
            <consortium name="The Broad Institute Genomics Platform"/>
            <consortium name="The Broad Institute Genome Sequencing Center for Infectious Disease"/>
            <person name="Wu L."/>
            <person name="Ma J."/>
        </authorList>
    </citation>
    <scope>NUCLEOTIDE SEQUENCE [LARGE SCALE GENOMIC DNA]</scope>
    <source>
        <strain evidence="4">KCTC 52232</strain>
    </source>
</reference>
<keyword evidence="3" id="KW-0378">Hydrolase</keyword>
<dbReference type="InterPro" id="IPR012338">
    <property type="entry name" value="Beta-lactam/transpept-like"/>
</dbReference>
<evidence type="ECO:0000313" key="3">
    <source>
        <dbReference type="EMBL" id="MFD2866236.1"/>
    </source>
</evidence>
<evidence type="ECO:0000256" key="1">
    <source>
        <dbReference type="SAM" id="SignalP"/>
    </source>
</evidence>
<evidence type="ECO:0000259" key="2">
    <source>
        <dbReference type="Pfam" id="PF00144"/>
    </source>
</evidence>
<name>A0ABW5XTF3_9SPHI</name>
<feature type="chain" id="PRO_5045419673" evidence="1">
    <location>
        <begin position="18"/>
        <end position="476"/>
    </location>
</feature>
<keyword evidence="1" id="KW-0732">Signal</keyword>
<accession>A0ABW5XTF3</accession>
<keyword evidence="4" id="KW-1185">Reference proteome</keyword>
<dbReference type="RefSeq" id="WP_377129692.1">
    <property type="nucleotide sequence ID" value="NZ_JBHUON010000023.1"/>
</dbReference>
<comment type="caution">
    <text evidence="3">The sequence shown here is derived from an EMBL/GenBank/DDBJ whole genome shotgun (WGS) entry which is preliminary data.</text>
</comment>
<dbReference type="EMBL" id="JBHUON010000023">
    <property type="protein sequence ID" value="MFD2866236.1"/>
    <property type="molecule type" value="Genomic_DNA"/>
</dbReference>
<feature type="domain" description="Beta-lactamase-related" evidence="2">
    <location>
        <begin position="155"/>
        <end position="463"/>
    </location>
</feature>
<dbReference type="SUPFAM" id="SSF56601">
    <property type="entry name" value="beta-lactamase/transpeptidase-like"/>
    <property type="match status" value="1"/>
</dbReference>
<dbReference type="InterPro" id="IPR001466">
    <property type="entry name" value="Beta-lactam-related"/>
</dbReference>
<protein>
    <submittedName>
        <fullName evidence="3">Serine hydrolase domain-containing protein</fullName>
        <ecNumber evidence="3">3.-.-.-</ecNumber>
    </submittedName>
</protein>
<dbReference type="GO" id="GO:0016787">
    <property type="term" value="F:hydrolase activity"/>
    <property type="evidence" value="ECO:0007669"/>
    <property type="project" value="UniProtKB-KW"/>
</dbReference>
<organism evidence="3 4">
    <name type="scientific">Mucilaginibacter antarcticus</name>
    <dbReference type="NCBI Taxonomy" id="1855725"/>
    <lineage>
        <taxon>Bacteria</taxon>
        <taxon>Pseudomonadati</taxon>
        <taxon>Bacteroidota</taxon>
        <taxon>Sphingobacteriia</taxon>
        <taxon>Sphingobacteriales</taxon>
        <taxon>Sphingobacteriaceae</taxon>
        <taxon>Mucilaginibacter</taxon>
    </lineage>
</organism>
<proteinExistence type="predicted"/>
<evidence type="ECO:0000313" key="4">
    <source>
        <dbReference type="Proteomes" id="UP001597601"/>
    </source>
</evidence>
<dbReference type="Gene3D" id="3.40.710.10">
    <property type="entry name" value="DD-peptidase/beta-lactamase superfamily"/>
    <property type="match status" value="1"/>
</dbReference>
<dbReference type="Pfam" id="PF00144">
    <property type="entry name" value="Beta-lactamase"/>
    <property type="match status" value="1"/>
</dbReference>
<feature type="signal peptide" evidence="1">
    <location>
        <begin position="1"/>
        <end position="17"/>
    </location>
</feature>
<dbReference type="Proteomes" id="UP001597601">
    <property type="component" value="Unassembled WGS sequence"/>
</dbReference>
<dbReference type="EC" id="3.-.-.-" evidence="3"/>
<dbReference type="PANTHER" id="PTHR46825">
    <property type="entry name" value="D-ALANYL-D-ALANINE-CARBOXYPEPTIDASE/ENDOPEPTIDASE AMPH"/>
    <property type="match status" value="1"/>
</dbReference>
<dbReference type="InterPro" id="IPR050491">
    <property type="entry name" value="AmpC-like"/>
</dbReference>
<sequence length="476" mass="52434">MKALRCLFLFVFVISFAANTTAQSRQLQKTDSVYRLIKRHIGTNDANAIYNLAHIRFKQSITLGNFRDFLFKELFSLGAIKQDSLETFVNNLTAGYKITFDNAPMLLTISLAEDDKLAYFKLEPYKAAPTTRPIPVPTSNPLKSQTDKLIDLVARRYIQKSNTFGLAIGTLIDGKTNTYFYGETKNGSGKLPNANTIFELASISKTFTATLLAWYINQGKIQLSDPITEYLPDTVSVNLALQKVTVLQLSNHTSGIPGLPNNFTKQINYTDANPYKNYTKQMMFAFLKSCTLRSEPGKSYAYSNLGVGLLGVILERVSKKTYEQMVTAIICKPLAMKSTMQHLPAPLAANFATLYDENGLPTPAWDFDALAACGSLKSTMTDLLLYAKANMVNTDSKLSQAFELTHQITFDCDAPVALGWHIITVDGVKYIFHNGGTGGSSSFLAFNREKNIGLVILSNATASLDATGTGILKTIQ</sequence>
<dbReference type="PANTHER" id="PTHR46825:SF8">
    <property type="entry name" value="BETA-LACTAMASE-RELATED"/>
    <property type="match status" value="1"/>
</dbReference>